<evidence type="ECO:0000256" key="1">
    <source>
        <dbReference type="ARBA" id="ARBA00022737"/>
    </source>
</evidence>
<dbReference type="PROSITE" id="PS50088">
    <property type="entry name" value="ANK_REPEAT"/>
    <property type="match status" value="5"/>
</dbReference>
<dbReference type="Pfam" id="PF24883">
    <property type="entry name" value="NPHP3_N"/>
    <property type="match status" value="1"/>
</dbReference>
<feature type="repeat" description="ANK" evidence="2">
    <location>
        <begin position="742"/>
        <end position="774"/>
    </location>
</feature>
<keyword evidence="2" id="KW-0040">ANK repeat</keyword>
<dbReference type="SMART" id="SM00248">
    <property type="entry name" value="ANK"/>
    <property type="match status" value="6"/>
</dbReference>
<evidence type="ECO:0008006" key="7">
    <source>
        <dbReference type="Google" id="ProtNLM"/>
    </source>
</evidence>
<accession>A0A9P4WA96</accession>
<feature type="domain" description="Nephrocystin 3-like N-terminal" evidence="4">
    <location>
        <begin position="77"/>
        <end position="257"/>
    </location>
</feature>
<dbReference type="Proteomes" id="UP000801428">
    <property type="component" value="Unassembled WGS sequence"/>
</dbReference>
<dbReference type="SUPFAM" id="SSF48403">
    <property type="entry name" value="Ankyrin repeat"/>
    <property type="match status" value="1"/>
</dbReference>
<dbReference type="PANTHER" id="PTHR10039:SF14">
    <property type="entry name" value="NACHT DOMAIN-CONTAINING PROTEIN"/>
    <property type="match status" value="1"/>
</dbReference>
<dbReference type="EMBL" id="SWKU01000006">
    <property type="protein sequence ID" value="KAF3005617.1"/>
    <property type="molecule type" value="Genomic_DNA"/>
</dbReference>
<dbReference type="AlphaFoldDB" id="A0A9P4WA96"/>
<dbReference type="InterPro" id="IPR036770">
    <property type="entry name" value="Ankyrin_rpt-contain_sf"/>
</dbReference>
<dbReference type="Pfam" id="PF12796">
    <property type="entry name" value="Ank_2"/>
    <property type="match status" value="3"/>
</dbReference>
<name>A0A9P4WA96_CURKU</name>
<dbReference type="InterPro" id="IPR054471">
    <property type="entry name" value="GPIID_WHD"/>
</dbReference>
<protein>
    <recommendedName>
        <fullName evidence="7">NACHT domain-containing protein</fullName>
    </recommendedName>
</protein>
<dbReference type="OrthoDB" id="5418336at2759"/>
<dbReference type="PRINTS" id="PR01415">
    <property type="entry name" value="ANKYRIN"/>
</dbReference>
<feature type="repeat" description="ANK" evidence="2">
    <location>
        <begin position="579"/>
        <end position="611"/>
    </location>
</feature>
<feature type="repeat" description="ANK" evidence="2">
    <location>
        <begin position="612"/>
        <end position="638"/>
    </location>
</feature>
<feature type="domain" description="GPI inositol-deacylase winged helix" evidence="3">
    <location>
        <begin position="362"/>
        <end position="443"/>
    </location>
</feature>
<feature type="repeat" description="ANK" evidence="2">
    <location>
        <begin position="775"/>
        <end position="807"/>
    </location>
</feature>
<evidence type="ECO:0000259" key="4">
    <source>
        <dbReference type="Pfam" id="PF24883"/>
    </source>
</evidence>
<gene>
    <name evidence="5" type="ORF">E8E13_002525</name>
</gene>
<keyword evidence="1" id="KW-0677">Repeat</keyword>
<comment type="caution">
    <text evidence="5">The sequence shown here is derived from an EMBL/GenBank/DDBJ whole genome shotgun (WGS) entry which is preliminary data.</text>
</comment>
<keyword evidence="6" id="KW-1185">Reference proteome</keyword>
<dbReference type="Gene3D" id="1.25.40.20">
    <property type="entry name" value="Ankyrin repeat-containing domain"/>
    <property type="match status" value="2"/>
</dbReference>
<dbReference type="InterPro" id="IPR027417">
    <property type="entry name" value="P-loop_NTPase"/>
</dbReference>
<dbReference type="SUPFAM" id="SSF52540">
    <property type="entry name" value="P-loop containing nucleoside triphosphate hydrolases"/>
    <property type="match status" value="1"/>
</dbReference>
<reference evidence="5" key="1">
    <citation type="submission" date="2019-04" db="EMBL/GenBank/DDBJ databases">
        <title>Sequencing of skin fungus with MAO and IRED activity.</title>
        <authorList>
            <person name="Marsaioli A.J."/>
            <person name="Bonatto J.M.C."/>
            <person name="Reis Junior O."/>
        </authorList>
    </citation>
    <scope>NUCLEOTIDE SEQUENCE</scope>
    <source>
        <strain evidence="5">30M1</strain>
    </source>
</reference>
<evidence type="ECO:0000256" key="2">
    <source>
        <dbReference type="PROSITE-ProRule" id="PRU00023"/>
    </source>
</evidence>
<proteinExistence type="predicted"/>
<evidence type="ECO:0000313" key="6">
    <source>
        <dbReference type="Proteomes" id="UP000801428"/>
    </source>
</evidence>
<dbReference type="InterPro" id="IPR056884">
    <property type="entry name" value="NPHP3-like_N"/>
</dbReference>
<dbReference type="Pfam" id="PF22939">
    <property type="entry name" value="WHD_GPIID"/>
    <property type="match status" value="1"/>
</dbReference>
<dbReference type="Gene3D" id="3.40.50.300">
    <property type="entry name" value="P-loop containing nucleotide triphosphate hydrolases"/>
    <property type="match status" value="1"/>
</dbReference>
<evidence type="ECO:0000259" key="3">
    <source>
        <dbReference type="Pfam" id="PF22939"/>
    </source>
</evidence>
<dbReference type="InterPro" id="IPR002110">
    <property type="entry name" value="Ankyrin_rpt"/>
</dbReference>
<dbReference type="PROSITE" id="PS50297">
    <property type="entry name" value="ANK_REP_REGION"/>
    <property type="match status" value="4"/>
</dbReference>
<evidence type="ECO:0000313" key="5">
    <source>
        <dbReference type="EMBL" id="KAF3005617.1"/>
    </source>
</evidence>
<dbReference type="PANTHER" id="PTHR10039">
    <property type="entry name" value="AMELOGENIN"/>
    <property type="match status" value="1"/>
</dbReference>
<dbReference type="Pfam" id="PF00023">
    <property type="entry name" value="Ank"/>
    <property type="match status" value="1"/>
</dbReference>
<organism evidence="5 6">
    <name type="scientific">Curvularia kusanoi</name>
    <name type="common">Cochliobolus kusanoi</name>
    <dbReference type="NCBI Taxonomy" id="90978"/>
    <lineage>
        <taxon>Eukaryota</taxon>
        <taxon>Fungi</taxon>
        <taxon>Dikarya</taxon>
        <taxon>Ascomycota</taxon>
        <taxon>Pezizomycotina</taxon>
        <taxon>Dothideomycetes</taxon>
        <taxon>Pleosporomycetidae</taxon>
        <taxon>Pleosporales</taxon>
        <taxon>Pleosporineae</taxon>
        <taxon>Pleosporaceae</taxon>
        <taxon>Curvularia</taxon>
    </lineage>
</organism>
<sequence length="823" mass="93056">MSAGTESLFQSLTISDTTATNGAQSFNGLVLGNVTYGNRNKQSSDRAAKACRDELFLTDPKVVRDSVINSKGERAEGTCKWITRDAAYRKWLGNVVDEDSRLLWISGGPGKGKTMLSVFLTEELEKHTNKREDVDIIFFFCDAQDEKRNTALVVLRGIIYQILEKRPQLSKHAVPSFGSSKKPEKTHQTLTSLEALWLIFKRLIADEEFGTFLCVLDGLDECVKDGRKFLLRKLTALLTTSNEHNSIGDFRLAIVSRDDLDLQAWPRIRLDTEHQENIHRDIKTLVTARTRELYPIEGFQKIKRSVRKKLLDLADGTFLWVGFAMLELQQKITCTEILEALDEMPSGLTAIYNRMLLQIPHNKRTVSRKILQWVTCAVRPLNMKELAAAIEIQAVSTDMTILEATRDAIRLCGALLKVEDQQITLVHQSARDYLLRNETDSDAVLEVFRLDLRKAHWEMAKKCLDCVSRSVLKYREVKLNAETQRGESALLRYSMMFWPEHARGCDSLAEGLLQTVGLPLRKAPSWRNRWWNSYQKGWWNRKDPPPLLHMACFLGIKPWVNVILAQENWKRGLEERDDEEATALHWAAYHGNVEIVRLLLEAGADIEAETEDNGTALHIAAHEDHEDVVRLLLEEGASRCIEVEDCGHKTALDVAIFEGSVASVRLLIEEGAEVKDDQLFFPGCWRNEEIAQLLLEHGADVNAENSDGDSVLQDAVFYSKTNKEFLKLLMDQGADVEAEGSDGWTPLHYAVSGGNVVAVRLLLAKDVDIEAKTDEERTPLFLAILEDKRKIARMLIDQGASIDALKDKGRSSTAYKRCLELLD</sequence>
<feature type="repeat" description="ANK" evidence="2">
    <location>
        <begin position="707"/>
        <end position="741"/>
    </location>
</feature>